<evidence type="ECO:0000313" key="3">
    <source>
        <dbReference type="EMBL" id="CAJ0958636.1"/>
    </source>
</evidence>
<dbReference type="PANTHER" id="PTHR10658:SF81">
    <property type="entry name" value="PROTEIN RETINAL DEGENERATION B"/>
    <property type="match status" value="1"/>
</dbReference>
<dbReference type="EMBL" id="CAUEEQ010046100">
    <property type="protein sequence ID" value="CAJ0958636.1"/>
    <property type="molecule type" value="Genomic_DNA"/>
</dbReference>
<dbReference type="Proteomes" id="UP001176940">
    <property type="component" value="Unassembled WGS sequence"/>
</dbReference>
<dbReference type="SMART" id="SM01127">
    <property type="entry name" value="DDHD"/>
    <property type="match status" value="1"/>
</dbReference>
<feature type="compositionally biased region" description="Basic and acidic residues" evidence="1">
    <location>
        <begin position="169"/>
        <end position="183"/>
    </location>
</feature>
<feature type="domain" description="DDHD" evidence="2">
    <location>
        <begin position="230"/>
        <end position="335"/>
    </location>
</feature>
<dbReference type="PANTHER" id="PTHR10658">
    <property type="entry name" value="PHOSPHATIDYLINOSITOL TRANSFER PROTEIN"/>
    <property type="match status" value="1"/>
</dbReference>
<dbReference type="Pfam" id="PF02862">
    <property type="entry name" value="DDHD"/>
    <property type="match status" value="1"/>
</dbReference>
<feature type="region of interest" description="Disordered" evidence="1">
    <location>
        <begin position="157"/>
        <end position="186"/>
    </location>
</feature>
<reference evidence="3" key="1">
    <citation type="submission" date="2023-07" db="EMBL/GenBank/DDBJ databases">
        <authorList>
            <person name="Stuckert A."/>
        </authorList>
    </citation>
    <scope>NUCLEOTIDE SEQUENCE</scope>
</reference>
<evidence type="ECO:0000259" key="2">
    <source>
        <dbReference type="PROSITE" id="PS51043"/>
    </source>
</evidence>
<dbReference type="InterPro" id="IPR001666">
    <property type="entry name" value="PI_transfer"/>
</dbReference>
<keyword evidence="4" id="KW-1185">Reference proteome</keyword>
<comment type="caution">
    <text evidence="3">The sequence shown here is derived from an EMBL/GenBank/DDBJ whole genome shotgun (WGS) entry which is preliminary data.</text>
</comment>
<name>A0ABN9M7D8_9NEOB</name>
<accession>A0ABN9M7D8</accession>
<dbReference type="InterPro" id="IPR004177">
    <property type="entry name" value="DDHD_dom"/>
</dbReference>
<evidence type="ECO:0000313" key="4">
    <source>
        <dbReference type="Proteomes" id="UP001176940"/>
    </source>
</evidence>
<proteinExistence type="predicted"/>
<protein>
    <recommendedName>
        <fullName evidence="2">DDHD domain-containing protein</fullName>
    </recommendedName>
</protein>
<evidence type="ECO:0000256" key="1">
    <source>
        <dbReference type="SAM" id="MobiDB-lite"/>
    </source>
</evidence>
<dbReference type="PROSITE" id="PS51043">
    <property type="entry name" value="DDHD"/>
    <property type="match status" value="1"/>
</dbReference>
<organism evidence="3 4">
    <name type="scientific">Ranitomeya imitator</name>
    <name type="common">mimic poison frog</name>
    <dbReference type="NCBI Taxonomy" id="111125"/>
    <lineage>
        <taxon>Eukaryota</taxon>
        <taxon>Metazoa</taxon>
        <taxon>Chordata</taxon>
        <taxon>Craniata</taxon>
        <taxon>Vertebrata</taxon>
        <taxon>Euteleostomi</taxon>
        <taxon>Amphibia</taxon>
        <taxon>Batrachia</taxon>
        <taxon>Anura</taxon>
        <taxon>Neobatrachia</taxon>
        <taxon>Hyloidea</taxon>
        <taxon>Dendrobatidae</taxon>
        <taxon>Dendrobatinae</taxon>
        <taxon>Ranitomeya</taxon>
    </lineage>
</organism>
<gene>
    <name evidence="3" type="ORF">RIMI_LOCUS16478052</name>
</gene>
<sequence length="335" mass="36797">MEDFDTMQGLPLGSILIITHMLCLYACSLSPYSYDEGCLSNSQDHIPLAALPLLATSSPQYLEAVATVIHRANQVYLDFTKSQEGMSFTGQVCLVGDCVGGILGFDALCYSSQAVSESQNSSRRGSIVSVQDTDLLSPGISVNNSYCSSSNLETSRHLSRSNIDIPRSNGEDPKKQLPRKRSDSSTYELDTIKQHQAFLSSLHSSVLRNDPGSRRSSSSTMLDGGSIGKFDFEISDFFLFGSPLGLVLALRKTVIPALDIYQLRPGCQQVYNLFHPADPSASRIEPLLEKKFHLMPPFNVPRYQRFPLGDGNSALLGKIILHNSYILGYVLHYKG</sequence>